<dbReference type="RefSeq" id="WP_183973575.1">
    <property type="nucleotide sequence ID" value="NZ_JACHEB010000001.1"/>
</dbReference>
<feature type="transmembrane region" description="Helical" evidence="8">
    <location>
        <begin position="18"/>
        <end position="36"/>
    </location>
</feature>
<name>A0A9X0QB96_9BACT</name>
<protein>
    <recommendedName>
        <fullName evidence="11">Glycosyltransferase RgtA/B/C/D-like domain-containing protein</fullName>
    </recommendedName>
</protein>
<feature type="transmembrane region" description="Helical" evidence="8">
    <location>
        <begin position="93"/>
        <end position="117"/>
    </location>
</feature>
<keyword evidence="2" id="KW-1003">Cell membrane</keyword>
<keyword evidence="4" id="KW-0808">Transferase</keyword>
<sequence>MTLPKPEPNRLPYWLRRLWPIYCFLAALVTFGYALYDPYQIDGDAVSYMDIGDLIRAHNWHGIINGYWNPLYPAALSLGHTVFHSTRYNELHAYYMVNFGIFLLEMLAIVAFTDALVQLRELREDSKSFLPSFLLDRYTLRYLGVGLLIISTQRELSMGKVRPDALLQAFLLLGLAALLKHLATSHLRYAALMGIALGLAYLTKSFAFLFTFLCIIALIVFRVAWQRCSATRAAAAGLLALICFAIVAGPYVAALSKQKGRFDFGDSGNLNYAWFVSGTEKMHLQPDQTSSFGAAEVHLTHPNKLLLKSPVVVSYKQLPYGTYPDWFDASFWNDRIKVHMNPHLQVSVTIACLVRILRYIANHPEAWLLLVVLFLIGARLRVDWRPHANAFWLTPVLLGAGVFCIYSMVNVEDRYIAFGFLAVLLPAFAALRHSGKVPTPITENAASAVVLLLALLAVGESARIVGELRRNLKVAQSPAGWYDPDTFGAAQALNALGVGPGDTVACIGDKACLDTHYWARLAGVRILTEIYKPAEYPVYSVLADMPNRDQVIDTVRSQGGKVLIGYFTPGVMTGTNPISAGWLELDSSPFYALPLNLPETPPAGNTHPNAASH</sequence>
<comment type="subcellular location">
    <subcellularLocation>
        <location evidence="1">Cell membrane</location>
        <topology evidence="1">Multi-pass membrane protein</topology>
    </subcellularLocation>
</comment>
<reference evidence="9 10" key="1">
    <citation type="submission" date="2020-08" db="EMBL/GenBank/DDBJ databases">
        <title>Genomic Encyclopedia of Type Strains, Phase IV (KMG-V): Genome sequencing to study the core and pangenomes of soil and plant-associated prokaryotes.</title>
        <authorList>
            <person name="Whitman W."/>
        </authorList>
    </citation>
    <scope>NUCLEOTIDE SEQUENCE [LARGE SCALE GENOMIC DNA]</scope>
    <source>
        <strain evidence="9 10">X5P2</strain>
    </source>
</reference>
<feature type="transmembrane region" description="Helical" evidence="8">
    <location>
        <begin position="165"/>
        <end position="183"/>
    </location>
</feature>
<dbReference type="GO" id="GO:0009103">
    <property type="term" value="P:lipopolysaccharide biosynthetic process"/>
    <property type="evidence" value="ECO:0007669"/>
    <property type="project" value="UniProtKB-ARBA"/>
</dbReference>
<comment type="caution">
    <text evidence="9">The sequence shown here is derived from an EMBL/GenBank/DDBJ whole genome shotgun (WGS) entry which is preliminary data.</text>
</comment>
<feature type="transmembrane region" description="Helical" evidence="8">
    <location>
        <begin position="233"/>
        <end position="254"/>
    </location>
</feature>
<keyword evidence="6 8" id="KW-1133">Transmembrane helix</keyword>
<evidence type="ECO:0000256" key="4">
    <source>
        <dbReference type="ARBA" id="ARBA00022679"/>
    </source>
</evidence>
<evidence type="ECO:0000256" key="5">
    <source>
        <dbReference type="ARBA" id="ARBA00022692"/>
    </source>
</evidence>
<evidence type="ECO:0000313" key="10">
    <source>
        <dbReference type="Proteomes" id="UP000535182"/>
    </source>
</evidence>
<evidence type="ECO:0000256" key="2">
    <source>
        <dbReference type="ARBA" id="ARBA00022475"/>
    </source>
</evidence>
<dbReference type="GO" id="GO:0005886">
    <property type="term" value="C:plasma membrane"/>
    <property type="evidence" value="ECO:0007669"/>
    <property type="project" value="UniProtKB-SubCell"/>
</dbReference>
<feature type="transmembrane region" description="Helical" evidence="8">
    <location>
        <begin position="389"/>
        <end position="409"/>
    </location>
</feature>
<proteinExistence type="predicted"/>
<dbReference type="PANTHER" id="PTHR33908:SF11">
    <property type="entry name" value="MEMBRANE PROTEIN"/>
    <property type="match status" value="1"/>
</dbReference>
<feature type="transmembrane region" description="Helical" evidence="8">
    <location>
        <begin position="195"/>
        <end position="221"/>
    </location>
</feature>
<dbReference type="AlphaFoldDB" id="A0A9X0QB96"/>
<keyword evidence="10" id="KW-1185">Reference proteome</keyword>
<evidence type="ECO:0000256" key="1">
    <source>
        <dbReference type="ARBA" id="ARBA00004651"/>
    </source>
</evidence>
<keyword evidence="5 8" id="KW-0812">Transmembrane</keyword>
<keyword evidence="3" id="KW-0328">Glycosyltransferase</keyword>
<dbReference type="Proteomes" id="UP000535182">
    <property type="component" value="Unassembled WGS sequence"/>
</dbReference>
<evidence type="ECO:0000256" key="3">
    <source>
        <dbReference type="ARBA" id="ARBA00022676"/>
    </source>
</evidence>
<dbReference type="PANTHER" id="PTHR33908">
    <property type="entry name" value="MANNOSYLTRANSFERASE YKCB-RELATED"/>
    <property type="match status" value="1"/>
</dbReference>
<evidence type="ECO:0000256" key="6">
    <source>
        <dbReference type="ARBA" id="ARBA00022989"/>
    </source>
</evidence>
<evidence type="ECO:0008006" key="11">
    <source>
        <dbReference type="Google" id="ProtNLM"/>
    </source>
</evidence>
<feature type="transmembrane region" description="Helical" evidence="8">
    <location>
        <begin position="445"/>
        <end position="466"/>
    </location>
</feature>
<evidence type="ECO:0000256" key="8">
    <source>
        <dbReference type="SAM" id="Phobius"/>
    </source>
</evidence>
<dbReference type="GO" id="GO:0016763">
    <property type="term" value="F:pentosyltransferase activity"/>
    <property type="evidence" value="ECO:0007669"/>
    <property type="project" value="TreeGrafter"/>
</dbReference>
<evidence type="ECO:0000313" key="9">
    <source>
        <dbReference type="EMBL" id="MBB5327165.1"/>
    </source>
</evidence>
<keyword evidence="7 8" id="KW-0472">Membrane</keyword>
<dbReference type="EMBL" id="JACHEB010000001">
    <property type="protein sequence ID" value="MBB5327165.1"/>
    <property type="molecule type" value="Genomic_DNA"/>
</dbReference>
<evidence type="ECO:0000256" key="7">
    <source>
        <dbReference type="ARBA" id="ARBA00023136"/>
    </source>
</evidence>
<accession>A0A9X0QB96</accession>
<feature type="transmembrane region" description="Helical" evidence="8">
    <location>
        <begin position="366"/>
        <end position="382"/>
    </location>
</feature>
<organism evidence="9 10">
    <name type="scientific">Tunturiibacter gelidiferens</name>
    <dbReference type="NCBI Taxonomy" id="3069689"/>
    <lineage>
        <taxon>Bacteria</taxon>
        <taxon>Pseudomonadati</taxon>
        <taxon>Acidobacteriota</taxon>
        <taxon>Terriglobia</taxon>
        <taxon>Terriglobales</taxon>
        <taxon>Acidobacteriaceae</taxon>
        <taxon>Tunturiibacter</taxon>
    </lineage>
</organism>
<dbReference type="InterPro" id="IPR050297">
    <property type="entry name" value="LipidA_mod_glycosyltrf_83"/>
</dbReference>
<gene>
    <name evidence="9" type="ORF">HDF14_000759</name>
</gene>
<feature type="transmembrane region" description="Helical" evidence="8">
    <location>
        <begin position="415"/>
        <end position="433"/>
    </location>
</feature>